<dbReference type="InterPro" id="IPR053207">
    <property type="entry name" value="Non-NMDA_GluR_Accessory"/>
</dbReference>
<dbReference type="PANTHER" id="PTHR47537">
    <property type="entry name" value="CUBILIN"/>
    <property type="match status" value="1"/>
</dbReference>
<dbReference type="PROSITE" id="PS01180">
    <property type="entry name" value="CUB"/>
    <property type="match status" value="2"/>
</dbReference>
<dbReference type="SUPFAM" id="SSF49854">
    <property type="entry name" value="Spermadhesin, CUB domain"/>
    <property type="match status" value="2"/>
</dbReference>
<evidence type="ECO:0000256" key="3">
    <source>
        <dbReference type="SAM" id="SignalP"/>
    </source>
</evidence>
<dbReference type="CDD" id="cd00041">
    <property type="entry name" value="CUB"/>
    <property type="match status" value="2"/>
</dbReference>
<keyword evidence="1" id="KW-1015">Disulfide bond</keyword>
<organism evidence="5 6">
    <name type="scientific">Larinioides sclopetarius</name>
    <dbReference type="NCBI Taxonomy" id="280406"/>
    <lineage>
        <taxon>Eukaryota</taxon>
        <taxon>Metazoa</taxon>
        <taxon>Ecdysozoa</taxon>
        <taxon>Arthropoda</taxon>
        <taxon>Chelicerata</taxon>
        <taxon>Arachnida</taxon>
        <taxon>Araneae</taxon>
        <taxon>Araneomorphae</taxon>
        <taxon>Entelegynae</taxon>
        <taxon>Araneoidea</taxon>
        <taxon>Araneidae</taxon>
        <taxon>Larinioides</taxon>
    </lineage>
</organism>
<accession>A0AAV1ZHL4</accession>
<protein>
    <recommendedName>
        <fullName evidence="4">CUB domain-containing protein</fullName>
    </recommendedName>
</protein>
<reference evidence="5 6" key="1">
    <citation type="submission" date="2024-04" db="EMBL/GenBank/DDBJ databases">
        <authorList>
            <person name="Rising A."/>
            <person name="Reimegard J."/>
            <person name="Sonavane S."/>
            <person name="Akerstrom W."/>
            <person name="Nylinder S."/>
            <person name="Hedman E."/>
            <person name="Kallberg Y."/>
        </authorList>
    </citation>
    <scope>NUCLEOTIDE SEQUENCE [LARGE SCALE GENOMIC DNA]</scope>
</reference>
<dbReference type="Proteomes" id="UP001497382">
    <property type="component" value="Unassembled WGS sequence"/>
</dbReference>
<evidence type="ECO:0000313" key="5">
    <source>
        <dbReference type="EMBL" id="CAL1269948.1"/>
    </source>
</evidence>
<comment type="caution">
    <text evidence="5">The sequence shown here is derived from an EMBL/GenBank/DDBJ whole genome shotgun (WGS) entry which is preliminary data.</text>
</comment>
<keyword evidence="6" id="KW-1185">Reference proteome</keyword>
<dbReference type="Gene3D" id="2.60.120.290">
    <property type="entry name" value="Spermadhesin, CUB domain"/>
    <property type="match status" value="2"/>
</dbReference>
<keyword evidence="3" id="KW-0732">Signal</keyword>
<feature type="chain" id="PRO_5043460850" description="CUB domain-containing protein" evidence="3">
    <location>
        <begin position="21"/>
        <end position="329"/>
    </location>
</feature>
<dbReference type="Pfam" id="PF00431">
    <property type="entry name" value="CUB"/>
    <property type="match status" value="2"/>
</dbReference>
<name>A0AAV1ZHL4_9ARAC</name>
<dbReference type="FunFam" id="2.60.120.290:FF:000005">
    <property type="entry name" value="Procollagen C-endopeptidase enhancer 1"/>
    <property type="match status" value="1"/>
</dbReference>
<dbReference type="PANTHER" id="PTHR47537:SF2">
    <property type="entry name" value="CUBILIN"/>
    <property type="match status" value="1"/>
</dbReference>
<evidence type="ECO:0000259" key="4">
    <source>
        <dbReference type="PROSITE" id="PS01180"/>
    </source>
</evidence>
<evidence type="ECO:0000256" key="1">
    <source>
        <dbReference type="ARBA" id="ARBA00023157"/>
    </source>
</evidence>
<dbReference type="InterPro" id="IPR000859">
    <property type="entry name" value="CUB_dom"/>
</dbReference>
<evidence type="ECO:0000313" key="6">
    <source>
        <dbReference type="Proteomes" id="UP001497382"/>
    </source>
</evidence>
<comment type="caution">
    <text evidence="2">Lacks conserved residue(s) required for the propagation of feature annotation.</text>
</comment>
<dbReference type="FunFam" id="2.60.120.290:FF:000083">
    <property type="entry name" value="Suppressor of lurcher protein 1"/>
    <property type="match status" value="1"/>
</dbReference>
<evidence type="ECO:0000256" key="2">
    <source>
        <dbReference type="PROSITE-ProRule" id="PRU00059"/>
    </source>
</evidence>
<feature type="domain" description="CUB" evidence="4">
    <location>
        <begin position="168"/>
        <end position="288"/>
    </location>
</feature>
<sequence>MLMLSLLLVLPFGYFSLTSAVSAGCECVVFDNTYSKEYGIFTSPNWPVPYDDNIDCLLYTFIAGEDEMVEISFDEFDLQKTNLECVFGDFVKLFLHLDEPSVNEKTQYNSILCGKIMDIEQTHYSSGPALIFEFHTDWRRTNSTGFSGTYRFLKVFQTDGYLIPSTKCNYEISPEQTNKTRGKFYSPQYPSNYPRDITCHYRFTATPNNRVKIVFEQIRLQKGDLSCLNSPDVILVYDGSNKSAPIIGHLCNTNTFVEVVSTGSDLFIEFHSRSHFPGQGFKASYLFDSKPPPPPGINDIDVPYMESIRRTTDYLTTTHDPGMHMSSLL</sequence>
<dbReference type="GO" id="GO:0005886">
    <property type="term" value="C:plasma membrane"/>
    <property type="evidence" value="ECO:0007669"/>
    <property type="project" value="TreeGrafter"/>
</dbReference>
<feature type="domain" description="CUB" evidence="4">
    <location>
        <begin position="25"/>
        <end position="153"/>
    </location>
</feature>
<feature type="signal peptide" evidence="3">
    <location>
        <begin position="1"/>
        <end position="20"/>
    </location>
</feature>
<dbReference type="InterPro" id="IPR035914">
    <property type="entry name" value="Sperma_CUB_dom_sf"/>
</dbReference>
<gene>
    <name evidence="5" type="ORF">LARSCL_LOCUS5024</name>
</gene>
<proteinExistence type="predicted"/>
<dbReference type="EMBL" id="CAXIEN010000045">
    <property type="protein sequence ID" value="CAL1269948.1"/>
    <property type="molecule type" value="Genomic_DNA"/>
</dbReference>
<dbReference type="SMART" id="SM00042">
    <property type="entry name" value="CUB"/>
    <property type="match status" value="2"/>
</dbReference>
<dbReference type="AlphaFoldDB" id="A0AAV1ZHL4"/>